<evidence type="ECO:0000256" key="5">
    <source>
        <dbReference type="PIRSR" id="PIRSR600101-2"/>
    </source>
</evidence>
<organism evidence="7 8">
    <name type="scientific">Gracilibacillus oryzae</name>
    <dbReference type="NCBI Taxonomy" id="1672701"/>
    <lineage>
        <taxon>Bacteria</taxon>
        <taxon>Bacillati</taxon>
        <taxon>Bacillota</taxon>
        <taxon>Bacilli</taxon>
        <taxon>Bacillales</taxon>
        <taxon>Bacillaceae</taxon>
        <taxon>Gracilibacillus</taxon>
    </lineage>
</organism>
<dbReference type="Gene3D" id="3.60.20.40">
    <property type="match status" value="1"/>
</dbReference>
<comment type="PTM">
    <text evidence="6">Cleaved by autocatalysis into a large and a small subunit.</text>
</comment>
<comment type="catalytic activity">
    <reaction evidence="1 6">
        <text>an S-substituted glutathione + H2O = an S-substituted L-cysteinylglycine + L-glutamate</text>
        <dbReference type="Rhea" id="RHEA:59468"/>
        <dbReference type="ChEBI" id="CHEBI:15377"/>
        <dbReference type="ChEBI" id="CHEBI:29985"/>
        <dbReference type="ChEBI" id="CHEBI:90779"/>
        <dbReference type="ChEBI" id="CHEBI:143103"/>
        <dbReference type="EC" id="3.4.19.13"/>
    </reaction>
</comment>
<comment type="catalytic activity">
    <reaction evidence="3 6">
        <text>an N-terminal (5-L-glutamyl)-[peptide] + an alpha-amino acid = 5-L-glutamyl amino acid + an N-terminal L-alpha-aminoacyl-[peptide]</text>
        <dbReference type="Rhea" id="RHEA:23904"/>
        <dbReference type="Rhea" id="RHEA-COMP:9780"/>
        <dbReference type="Rhea" id="RHEA-COMP:9795"/>
        <dbReference type="ChEBI" id="CHEBI:77644"/>
        <dbReference type="ChEBI" id="CHEBI:78597"/>
        <dbReference type="ChEBI" id="CHEBI:78599"/>
        <dbReference type="ChEBI" id="CHEBI:78608"/>
        <dbReference type="EC" id="2.3.2.2"/>
    </reaction>
</comment>
<keyword evidence="6" id="KW-0317">Glutathione biosynthesis</keyword>
<comment type="catalytic activity">
    <reaction evidence="2 6">
        <text>glutathione + H2O = L-cysteinylglycine + L-glutamate</text>
        <dbReference type="Rhea" id="RHEA:28807"/>
        <dbReference type="ChEBI" id="CHEBI:15377"/>
        <dbReference type="ChEBI" id="CHEBI:29985"/>
        <dbReference type="ChEBI" id="CHEBI:57925"/>
        <dbReference type="ChEBI" id="CHEBI:61694"/>
        <dbReference type="EC" id="3.4.19.13"/>
    </reaction>
</comment>
<dbReference type="GO" id="GO:0006750">
    <property type="term" value="P:glutathione biosynthetic process"/>
    <property type="evidence" value="ECO:0007669"/>
    <property type="project" value="UniProtKB-KW"/>
</dbReference>
<dbReference type="NCBIfam" id="TIGR00066">
    <property type="entry name" value="g_glut_trans"/>
    <property type="match status" value="1"/>
</dbReference>
<comment type="similarity">
    <text evidence="6">Belongs to the gamma-glutamyltransferase family.</text>
</comment>
<dbReference type="EMBL" id="WEID01000025">
    <property type="protein sequence ID" value="KAB8138218.1"/>
    <property type="molecule type" value="Genomic_DNA"/>
</dbReference>
<feature type="binding site" evidence="5">
    <location>
        <position position="436"/>
    </location>
    <ligand>
        <name>L-glutamate</name>
        <dbReference type="ChEBI" id="CHEBI:29985"/>
    </ligand>
</feature>
<name>A0A7C8L0M4_9BACI</name>
<dbReference type="GO" id="GO:0036374">
    <property type="term" value="F:glutathione hydrolase activity"/>
    <property type="evidence" value="ECO:0007669"/>
    <property type="project" value="UniProtKB-UniRule"/>
</dbReference>
<dbReference type="EC" id="2.3.2.2" evidence="6"/>
<dbReference type="PANTHER" id="PTHR43881:SF5">
    <property type="entry name" value="GAMMA-GLUTAMYLTRANSPEPTIDASE"/>
    <property type="match status" value="1"/>
</dbReference>
<dbReference type="PANTHER" id="PTHR43881">
    <property type="entry name" value="GAMMA-GLUTAMYLTRANSPEPTIDASE (AFU_ORTHOLOGUE AFUA_4G13580)"/>
    <property type="match status" value="1"/>
</dbReference>
<keyword evidence="8" id="KW-1185">Reference proteome</keyword>
<keyword evidence="6 7" id="KW-0808">Transferase</keyword>
<comment type="pathway">
    <text evidence="6">Sulfur metabolism; glutathione metabolism.</text>
</comment>
<keyword evidence="6" id="KW-0865">Zymogen</keyword>
<dbReference type="Proteomes" id="UP000480246">
    <property type="component" value="Unassembled WGS sequence"/>
</dbReference>
<evidence type="ECO:0000256" key="3">
    <source>
        <dbReference type="ARBA" id="ARBA00047417"/>
    </source>
</evidence>
<dbReference type="AlphaFoldDB" id="A0A7C8L0M4"/>
<keyword evidence="6 7" id="KW-0012">Acyltransferase</keyword>
<comment type="caution">
    <text evidence="7">The sequence shown here is derived from an EMBL/GenBank/DDBJ whole genome shotgun (WGS) entry which is preliminary data.</text>
</comment>
<evidence type="ECO:0000313" key="8">
    <source>
        <dbReference type="Proteomes" id="UP000480246"/>
    </source>
</evidence>
<dbReference type="InterPro" id="IPR043137">
    <property type="entry name" value="GGT_ssub_C"/>
</dbReference>
<dbReference type="OrthoDB" id="9781342at2"/>
<dbReference type="Gene3D" id="1.10.246.130">
    <property type="match status" value="1"/>
</dbReference>
<evidence type="ECO:0000256" key="1">
    <source>
        <dbReference type="ARBA" id="ARBA00001049"/>
    </source>
</evidence>
<reference evidence="7 8" key="1">
    <citation type="submission" date="2019-10" db="EMBL/GenBank/DDBJ databases">
        <title>Gracilibacillus sp. nov. isolated from rice seeds.</title>
        <authorList>
            <person name="He S."/>
        </authorList>
    </citation>
    <scope>NUCLEOTIDE SEQUENCE [LARGE SCALE GENOMIC DNA]</scope>
    <source>
        <strain evidence="7 8">TD8</strain>
    </source>
</reference>
<evidence type="ECO:0000313" key="7">
    <source>
        <dbReference type="EMBL" id="KAB8138218.1"/>
    </source>
</evidence>
<evidence type="ECO:0000256" key="2">
    <source>
        <dbReference type="ARBA" id="ARBA00001089"/>
    </source>
</evidence>
<dbReference type="InterPro" id="IPR043138">
    <property type="entry name" value="GGT_lsub"/>
</dbReference>
<dbReference type="GO" id="GO:0006751">
    <property type="term" value="P:glutathione catabolic process"/>
    <property type="evidence" value="ECO:0007669"/>
    <property type="project" value="UniProtKB-UniRule"/>
</dbReference>
<dbReference type="InterPro" id="IPR000101">
    <property type="entry name" value="GGT_peptidase"/>
</dbReference>
<dbReference type="PRINTS" id="PR01210">
    <property type="entry name" value="GGTRANSPTASE"/>
</dbReference>
<dbReference type="SUPFAM" id="SSF56235">
    <property type="entry name" value="N-terminal nucleophile aminohydrolases (Ntn hydrolases)"/>
    <property type="match status" value="1"/>
</dbReference>
<dbReference type="EC" id="3.4.19.13" evidence="6"/>
<feature type="active site" description="Nucleophile" evidence="4">
    <location>
        <position position="353"/>
    </location>
</feature>
<comment type="subunit">
    <text evidence="6">This enzyme consists of two polypeptide chains, which are synthesized in precursor form from a single polypeptide.</text>
</comment>
<evidence type="ECO:0000256" key="6">
    <source>
        <dbReference type="RuleBase" id="RU368036"/>
    </source>
</evidence>
<proteinExistence type="inferred from homology"/>
<dbReference type="InterPro" id="IPR052896">
    <property type="entry name" value="GGT-like_enzyme"/>
</dbReference>
<accession>A0A7C8L0M4</accession>
<dbReference type="UniPathway" id="UPA00204"/>
<gene>
    <name evidence="7" type="primary">ggt</name>
    <name evidence="7" type="ORF">F9U64_05925</name>
</gene>
<dbReference type="Pfam" id="PF01019">
    <property type="entry name" value="G_glu_transpept"/>
    <property type="match status" value="1"/>
</dbReference>
<dbReference type="InterPro" id="IPR029055">
    <property type="entry name" value="Ntn_hydrolases_N"/>
</dbReference>
<sequence>MQMIRPSIIARNAAVTSPNYLASQTGLKILQNGGNAIHAAIAMAATLSVVYPHMNGIGGDNFWLVYNSNDQKLKGINASGRSGEKASIMYYRQLGYDSIPMRGHLAANTVPGALSGWVEAYHYADTHTNQKIEWANLLEDAIDYAANGFPVTKSQIKMAESFLVNKMIDDRNDFDAIFIQPIRNGLKVGDLFYQKDLARTLRRVAEDKGRSFYSGTIAEQIERSCRIKGVLTKQDFHYHTADWIDPICTQYRDYVACNLPPNTQGIASLSILNILNQYDLSTISEHDPEYYHLIIEATKLAFELRDKWVTDPGQIEVPLDQLLSDSYGKKMADQIDDSISRKYQPLLDPKGDTVWLGVVDQWGNAVSMIQSIYHEYGSAVVPEGTGVLLQNRGSFFSLQEDELNRLEPRKRPFHTLNPAMLFKQNRPYLIYGTMGGEGQPQTQAAIVTKLVDYGYYVQQALDAPRWLYGRTWGAVSNSLKVEKRISPAVLEALVNKGHKVEVVSDYSDLMGHAGAIKINDANIKFAGSDPRSDGLALGY</sequence>
<evidence type="ECO:0000256" key="4">
    <source>
        <dbReference type="PIRSR" id="PIRSR600101-1"/>
    </source>
</evidence>
<protein>
    <recommendedName>
        <fullName evidence="6">Glutathione hydrolase proenzyme</fullName>
        <ecNumber evidence="6">2.3.2.2</ecNumber>
        <ecNumber evidence="6">3.4.19.13</ecNumber>
    </recommendedName>
    <component>
        <recommendedName>
            <fullName evidence="6">Glutathione hydrolase large chain</fullName>
        </recommendedName>
    </component>
    <component>
        <recommendedName>
            <fullName evidence="6">Glutathione hydrolase small chain</fullName>
        </recommendedName>
    </component>
</protein>
<dbReference type="GO" id="GO:0103068">
    <property type="term" value="F:leukotriene C4 gamma-glutamyl transferase activity"/>
    <property type="evidence" value="ECO:0007669"/>
    <property type="project" value="UniProtKB-EC"/>
</dbReference>
<keyword evidence="6" id="KW-0378">Hydrolase</keyword>